<keyword evidence="4" id="KW-1185">Reference proteome</keyword>
<name>A0A7W6H8K2_9HYPH</name>
<evidence type="ECO:0000256" key="1">
    <source>
        <dbReference type="SAM" id="Phobius"/>
    </source>
</evidence>
<accession>A0A7W6H8K2</accession>
<dbReference type="EMBL" id="JACIEK010000020">
    <property type="protein sequence ID" value="MBB4000421.1"/>
    <property type="molecule type" value="Genomic_DNA"/>
</dbReference>
<dbReference type="PANTHER" id="PTHR36153">
    <property type="entry name" value="INNER MEMBRANE PROTEIN-RELATED"/>
    <property type="match status" value="1"/>
</dbReference>
<dbReference type="Proteomes" id="UP000542776">
    <property type="component" value="Unassembled WGS sequence"/>
</dbReference>
<keyword evidence="1" id="KW-0472">Membrane</keyword>
<reference evidence="3 4" key="1">
    <citation type="submission" date="2020-08" db="EMBL/GenBank/DDBJ databases">
        <title>Genomic Encyclopedia of Type Strains, Phase IV (KMG-IV): sequencing the most valuable type-strain genomes for metagenomic binning, comparative biology and taxonomic classification.</title>
        <authorList>
            <person name="Goeker M."/>
        </authorList>
    </citation>
    <scope>NUCLEOTIDE SEQUENCE [LARGE SCALE GENOMIC DNA]</scope>
    <source>
        <strain evidence="3 4">DSM 102238</strain>
    </source>
</reference>
<feature type="transmembrane region" description="Helical" evidence="1">
    <location>
        <begin position="260"/>
        <end position="284"/>
    </location>
</feature>
<evidence type="ECO:0000313" key="3">
    <source>
        <dbReference type="EMBL" id="MBB4000421.1"/>
    </source>
</evidence>
<evidence type="ECO:0000313" key="4">
    <source>
        <dbReference type="Proteomes" id="UP000542776"/>
    </source>
</evidence>
<comment type="caution">
    <text evidence="3">The sequence shown here is derived from an EMBL/GenBank/DDBJ whole genome shotgun (WGS) entry which is preliminary data.</text>
</comment>
<keyword evidence="1" id="KW-0812">Transmembrane</keyword>
<dbReference type="RefSeq" id="WP_210291914.1">
    <property type="nucleotide sequence ID" value="NZ_JACIEK010000020.1"/>
</dbReference>
<evidence type="ECO:0000259" key="2">
    <source>
        <dbReference type="Pfam" id="PF14331"/>
    </source>
</evidence>
<gene>
    <name evidence="3" type="ORF">GGR04_004299</name>
</gene>
<dbReference type="InterPro" id="IPR053156">
    <property type="entry name" value="T6SS_TssM-like"/>
</dbReference>
<dbReference type="AlphaFoldDB" id="A0A7W6H8K2"/>
<feature type="domain" description="Type VI secretion system component TssM1 N-terminal" evidence="2">
    <location>
        <begin position="10"/>
        <end position="264"/>
    </location>
</feature>
<proteinExistence type="predicted"/>
<dbReference type="PANTHER" id="PTHR36153:SF1">
    <property type="entry name" value="TYPE VI SECRETION SYSTEM COMPONENT TSSM1"/>
    <property type="match status" value="1"/>
</dbReference>
<protein>
    <submittedName>
        <fullName evidence="3">Type VI protein secretion system component VasK</fullName>
    </submittedName>
</protein>
<dbReference type="InterPro" id="IPR025743">
    <property type="entry name" value="TssM1_N"/>
</dbReference>
<sequence>MEIASVPAEVERLAAFLRRFRPACPINGVILAVSPADLTLADALERREIGEGLAASLAALETQARSRPPVYVALTKIDLAPGFLEGFEALEPGERHQSWGFSFPLSLRDGAKTADVVEAFHAGVRSLVEATRTRLLDALARVDDPLRGGRLIGFGAQVAAMDPIVDTVLRPILPSDIRRRKGAFLRGVYLTSSQQDALTIDALLPELAARYAMPRSGTLPDIEVGDAEHGFFVAGLLRDAVIREAGLVGMARPPWYRRPIFGVLILTVCVCLSLLGAVTLRLGFDRAESRIERVETQLSRLDTAVLSSRDASDDVLSRVAETTDRIGRLNGLDELGILFRPFPITDLRREIATAHETALRNSLGPHLTARLARDLADLGADRDTVALRLAAASPDAQGHAAALGQWLEQTAAALPGGGTQASFLHESPAALSLAPARPDPVYLDVARRILAWKDSQP</sequence>
<keyword evidence="1" id="KW-1133">Transmembrane helix</keyword>
<organism evidence="3 4">
    <name type="scientific">Aureimonas pseudogalii</name>
    <dbReference type="NCBI Taxonomy" id="1744844"/>
    <lineage>
        <taxon>Bacteria</taxon>
        <taxon>Pseudomonadati</taxon>
        <taxon>Pseudomonadota</taxon>
        <taxon>Alphaproteobacteria</taxon>
        <taxon>Hyphomicrobiales</taxon>
        <taxon>Aurantimonadaceae</taxon>
        <taxon>Aureimonas</taxon>
    </lineage>
</organism>
<dbReference type="Pfam" id="PF14331">
    <property type="entry name" value="IcmF-related_N"/>
    <property type="match status" value="1"/>
</dbReference>